<proteinExistence type="predicted"/>
<keyword evidence="2" id="KW-1185">Reference proteome</keyword>
<name>A0A2S4PZB7_9PEZI</name>
<dbReference type="AlphaFoldDB" id="A0A2S4PZB7"/>
<dbReference type="EMBL" id="PEDP01000138">
    <property type="protein sequence ID" value="POS87380.1"/>
    <property type="molecule type" value="Genomic_DNA"/>
</dbReference>
<reference evidence="1 2" key="1">
    <citation type="submission" date="2017-10" db="EMBL/GenBank/DDBJ databases">
        <title>Development of genomic resources for the powdery mildew, Erysiphe pulchra.</title>
        <authorList>
            <person name="Wadl P.A."/>
            <person name="Mack B.M."/>
            <person name="Moore G."/>
            <person name="Beltz S.B."/>
        </authorList>
    </citation>
    <scope>NUCLEOTIDE SEQUENCE [LARGE SCALE GENOMIC DNA]</scope>
    <source>
        <strain evidence="1">Cflorida</strain>
    </source>
</reference>
<sequence length="198" mass="21800">MGSISISSYITPSKLNGNISKFAEGVSDDARVDISECEQISEELARALDEATSCVQKLGLGWDTSSPERALASVIKGFAHGENLDRNENEQMGLSQSIYVTSQGEAEAIVAILGVKVEKAEEWHTHLIDHVSRKLTLLEGSNWEVTEERARKEVQSITGLTPTRINWSRKTLENPLPTGTLLVSFKQATRPFRLFGIS</sequence>
<evidence type="ECO:0000313" key="1">
    <source>
        <dbReference type="EMBL" id="POS87380.1"/>
    </source>
</evidence>
<organism evidence="1 2">
    <name type="scientific">Erysiphe pulchra</name>
    <dbReference type="NCBI Taxonomy" id="225359"/>
    <lineage>
        <taxon>Eukaryota</taxon>
        <taxon>Fungi</taxon>
        <taxon>Dikarya</taxon>
        <taxon>Ascomycota</taxon>
        <taxon>Pezizomycotina</taxon>
        <taxon>Leotiomycetes</taxon>
        <taxon>Erysiphales</taxon>
        <taxon>Erysiphaceae</taxon>
        <taxon>Erysiphe</taxon>
    </lineage>
</organism>
<comment type="caution">
    <text evidence="1">The sequence shown here is derived from an EMBL/GenBank/DDBJ whole genome shotgun (WGS) entry which is preliminary data.</text>
</comment>
<accession>A0A2S4PZB7</accession>
<dbReference type="Proteomes" id="UP000237438">
    <property type="component" value="Unassembled WGS sequence"/>
</dbReference>
<evidence type="ECO:0000313" key="2">
    <source>
        <dbReference type="Proteomes" id="UP000237438"/>
    </source>
</evidence>
<gene>
    <name evidence="1" type="ORF">EPUL_003286</name>
</gene>
<protein>
    <submittedName>
        <fullName evidence="1">Uncharacterized protein</fullName>
    </submittedName>
</protein>